<dbReference type="InterPro" id="IPR000477">
    <property type="entry name" value="RT_dom"/>
</dbReference>
<dbReference type="InterPro" id="IPR043502">
    <property type="entry name" value="DNA/RNA_pol_sf"/>
</dbReference>
<dbReference type="InterPro" id="IPR005135">
    <property type="entry name" value="Endo/exonuclease/phosphatase"/>
</dbReference>
<evidence type="ECO:0000313" key="2">
    <source>
        <dbReference type="EMBL" id="CAL1376771.1"/>
    </source>
</evidence>
<dbReference type="Pfam" id="PF03372">
    <property type="entry name" value="Exo_endo_phos"/>
    <property type="match status" value="1"/>
</dbReference>
<feature type="domain" description="Reverse transcriptase" evidence="1">
    <location>
        <begin position="483"/>
        <end position="762"/>
    </location>
</feature>
<dbReference type="EMBL" id="OZ034816">
    <property type="protein sequence ID" value="CAL1376771.1"/>
    <property type="molecule type" value="Genomic_DNA"/>
</dbReference>
<dbReference type="Proteomes" id="UP001497516">
    <property type="component" value="Chromosome 3"/>
</dbReference>
<evidence type="ECO:0000313" key="3">
    <source>
        <dbReference type="Proteomes" id="UP001497516"/>
    </source>
</evidence>
<dbReference type="SUPFAM" id="SSF56219">
    <property type="entry name" value="DNase I-like"/>
    <property type="match status" value="1"/>
</dbReference>
<dbReference type="Pfam" id="PF00078">
    <property type="entry name" value="RVT_1"/>
    <property type="match status" value="1"/>
</dbReference>
<proteinExistence type="predicted"/>
<dbReference type="Pfam" id="PF13966">
    <property type="entry name" value="zf-RVT"/>
    <property type="match status" value="1"/>
</dbReference>
<dbReference type="SUPFAM" id="SSF56672">
    <property type="entry name" value="DNA/RNA polymerases"/>
    <property type="match status" value="1"/>
</dbReference>
<sequence>MSHSFIAWNVRGLGNPNKRAKIKRLLKRWKPTIVGLMETKWQKCDNSLISSVSGSRSSEWVAKDSIGASGGIVIFWEPTTYKVLTVWEGKFSLAVRLKVIETEEIISFLVVYGPQDKREKLEFLKEIESVCREYLAALCIIGDFNLVRSVDEYIGSPRDMEIVNEFNNVINRCNLVDIPLQGAKFTWSRGGGESSSSRIDRALINSSFEDLISPETLTALDRVESDHNPIRLQWGSSERFIHPWRFENMWFQEDSFMQNVVGWWCIPVNGSSYLFRFGQKCRQTKAMIKQWNREHFGRVEKRIANILFRIKSIDNAEEAGQIDPVSVAERDILKCELEKVLIMEEISWRQRSREIWLQVGDKNTGFFHRVAKANRRKNKIKRLLIEGRASEDGNEIKSAFHSHFSGKFVEVEEDRVFPAKYRECLLSPEDNEKLVKPFTELEVWEAVKQCNGSKAPGPDGFTLEFYKKAWGIIKSDLLKAVDEFSLTGTLPQSTAHAFICLLPKKESVEMVSDFRPISLLGSLNKIIAKVLFNRLSPHMSSLISDYQFAGKRGRVIHESCLIANEVIDSRRRSGKPGVVIKLDIEKAFDSISWTSILKALEHLGLHRRFRKWIEGLLSSSRLSILVNGESTGFFGMSRGVKQGDPLSPFLFNIGMDILSFILCEIKKEGMITGFCINEERNVGEVTHLLYADDAILFCEASEDEVRNLLAALICFQAITGLQLNLAKSKIFPVGEVTNIERLVEIFGCDWAFLPTTYLGVPLGQQSPSNTYWNNVVTKTQARLEGWKGKFLSLGGRVVLINAVLGTLSNYISSLFLIPKNVINSLERIERDFLWSGTQGGEKLHLVSWELCKTSKNKGGLGIRDLELNNRALLLKWHWRFATERKSWWREMIAAKFPNEQSEWFSGKVLGSVGGSVWGRIAKLQPLFWELTRIEHGQGHWTSFWFDTWIEGIRLAEEYPRVFAAAESPGATIAEYLSLSEGNCQWDIPLIYSLRGGAESERVRLLELLHSIPFQNFFAGPERPRWIPSPSKGFSVHSAFEHLAAARMRENPEFPTKTIWQNSVPNKICIFLWLVYHKRILTIDNLKKKGFHIPNRCVLCKRDEETPNHLFISCAFAKQVWGRVKCFVKIEENTATGNDISERIRVWPRRNPTNPAQWCSKVVLHAYCWCVWLERNNRIFNDQVCNVPSIVLKIGYMICWWLTAARKVDKEIAERWTKELRIRLFPDNSQQVVSHAHDTIL</sequence>
<dbReference type="Gene3D" id="3.60.10.10">
    <property type="entry name" value="Endonuclease/exonuclease/phosphatase"/>
    <property type="match status" value="1"/>
</dbReference>
<evidence type="ECO:0000259" key="1">
    <source>
        <dbReference type="PROSITE" id="PS50878"/>
    </source>
</evidence>
<dbReference type="PROSITE" id="PS50878">
    <property type="entry name" value="RT_POL"/>
    <property type="match status" value="1"/>
</dbReference>
<dbReference type="CDD" id="cd01650">
    <property type="entry name" value="RT_nLTR_like"/>
    <property type="match status" value="1"/>
</dbReference>
<dbReference type="PANTHER" id="PTHR33116:SF78">
    <property type="entry name" value="OS12G0587133 PROTEIN"/>
    <property type="match status" value="1"/>
</dbReference>
<dbReference type="GO" id="GO:0003824">
    <property type="term" value="F:catalytic activity"/>
    <property type="evidence" value="ECO:0007669"/>
    <property type="project" value="InterPro"/>
</dbReference>
<protein>
    <recommendedName>
        <fullName evidence="1">Reverse transcriptase domain-containing protein</fullName>
    </recommendedName>
</protein>
<dbReference type="AlphaFoldDB" id="A0AAV2DSX9"/>
<reference evidence="2 3" key="1">
    <citation type="submission" date="2024-04" db="EMBL/GenBank/DDBJ databases">
        <authorList>
            <person name="Fracassetti M."/>
        </authorList>
    </citation>
    <scope>NUCLEOTIDE SEQUENCE [LARGE SCALE GENOMIC DNA]</scope>
</reference>
<keyword evidence="3" id="KW-1185">Reference proteome</keyword>
<accession>A0AAV2DSX9</accession>
<dbReference type="PANTHER" id="PTHR33116">
    <property type="entry name" value="REVERSE TRANSCRIPTASE ZINC-BINDING DOMAIN-CONTAINING PROTEIN-RELATED-RELATED"/>
    <property type="match status" value="1"/>
</dbReference>
<gene>
    <name evidence="2" type="ORF">LTRI10_LOCUS18480</name>
</gene>
<dbReference type="InterPro" id="IPR036691">
    <property type="entry name" value="Endo/exonu/phosph_ase_sf"/>
</dbReference>
<name>A0AAV2DSX9_9ROSI</name>
<organism evidence="2 3">
    <name type="scientific">Linum trigynum</name>
    <dbReference type="NCBI Taxonomy" id="586398"/>
    <lineage>
        <taxon>Eukaryota</taxon>
        <taxon>Viridiplantae</taxon>
        <taxon>Streptophyta</taxon>
        <taxon>Embryophyta</taxon>
        <taxon>Tracheophyta</taxon>
        <taxon>Spermatophyta</taxon>
        <taxon>Magnoliopsida</taxon>
        <taxon>eudicotyledons</taxon>
        <taxon>Gunneridae</taxon>
        <taxon>Pentapetalae</taxon>
        <taxon>rosids</taxon>
        <taxon>fabids</taxon>
        <taxon>Malpighiales</taxon>
        <taxon>Linaceae</taxon>
        <taxon>Linum</taxon>
    </lineage>
</organism>
<dbReference type="InterPro" id="IPR026960">
    <property type="entry name" value="RVT-Znf"/>
</dbReference>